<dbReference type="InterPro" id="IPR029016">
    <property type="entry name" value="GAF-like_dom_sf"/>
</dbReference>
<dbReference type="Pfam" id="PF08448">
    <property type="entry name" value="PAS_4"/>
    <property type="match status" value="1"/>
</dbReference>
<dbReference type="PANTHER" id="PTHR43156">
    <property type="entry name" value="STAGE II SPORULATION PROTEIN E-RELATED"/>
    <property type="match status" value="1"/>
</dbReference>
<protein>
    <recommendedName>
        <fullName evidence="2">histidine kinase</fullName>
        <ecNumber evidence="2">2.7.13.3</ecNumber>
    </recommendedName>
</protein>
<dbReference type="Gene3D" id="1.10.287.130">
    <property type="match status" value="1"/>
</dbReference>
<evidence type="ECO:0000313" key="6">
    <source>
        <dbReference type="Proteomes" id="UP000011721"/>
    </source>
</evidence>
<dbReference type="Gene3D" id="3.30.450.20">
    <property type="entry name" value="PAS domain"/>
    <property type="match status" value="1"/>
</dbReference>
<dbReference type="CDD" id="cd00082">
    <property type="entry name" value="HisKA"/>
    <property type="match status" value="1"/>
</dbReference>
<gene>
    <name evidence="5" type="ordered locus">UWK_00620</name>
</gene>
<dbReference type="eggNOG" id="COG3852">
    <property type="taxonomic scope" value="Bacteria"/>
</dbReference>
<dbReference type="RefSeq" id="WP_015402899.1">
    <property type="nucleotide sequence ID" value="NC_020304.1"/>
</dbReference>
<comment type="catalytic activity">
    <reaction evidence="1">
        <text>ATP + protein L-histidine = ADP + protein N-phospho-L-histidine.</text>
        <dbReference type="EC" id="2.7.13.3"/>
    </reaction>
</comment>
<organism evidence="5 6">
    <name type="scientific">Desulfocapsa sulfexigens (strain DSM 10523 / SB164P1)</name>
    <dbReference type="NCBI Taxonomy" id="1167006"/>
    <lineage>
        <taxon>Bacteria</taxon>
        <taxon>Pseudomonadati</taxon>
        <taxon>Thermodesulfobacteriota</taxon>
        <taxon>Desulfobulbia</taxon>
        <taxon>Desulfobulbales</taxon>
        <taxon>Desulfocapsaceae</taxon>
        <taxon>Desulfocapsa</taxon>
    </lineage>
</organism>
<sequence length="552" mass="61730">MTLLQEQKYIKVFQKVTKLTSMVLDHQQVMDTIVRSLPDLMAVDAATIRLLDAETGQFVMGAAHGLSLEYLSRISIDTDETMEMIRSGYPVAKTDLDQEFSHNDQKLVQSEGVKSILTLPIIFQDGIIGMLRLLTRDKRIFTADEISFSMALAEQVGIAISNSRMFTEMENQVDFMKEIQELSTLVSSSLDLSAVLDTIVERLPQSLGCKGCSIRLLQSQSNQLELVASYGLSETYLQRGDVENEKNVEAALSGSPVSIFDVRQDNRIFYKKNMEEEGIKSLLSVPIKAGNDVIGVLRILSDVSHCFTSSEINFAVTAAEVGGVAIRNAKTYQQITLLFNQIEENERFLSNILDCIRPQLLVVDKGKHLILVNKVFQEVMNRSENDLLGCDYDGLWQDQDCMREDCPVDRVLETGKSATFTHRILQGSDVHWCERTASPMLGPDGGVEYVIEVIRDVTAKRQLEEEQLERVKLQGVVELAGTVAHEINSPLFAALGTAQLLEEDLENQDLIDDVKTIVRNLKEIGVLTQKMTSMTGFESREYVGDAKIVEIK</sequence>
<dbReference type="Gene3D" id="3.30.450.40">
    <property type="match status" value="2"/>
</dbReference>
<dbReference type="EMBL" id="CP003985">
    <property type="protein sequence ID" value="AGF77201.1"/>
    <property type="molecule type" value="Genomic_DNA"/>
</dbReference>
<dbReference type="HOGENOM" id="CLU_433387_0_0_7"/>
<keyword evidence="3" id="KW-0378">Hydrolase</keyword>
<dbReference type="GO" id="GO:0000155">
    <property type="term" value="F:phosphorelay sensor kinase activity"/>
    <property type="evidence" value="ECO:0007669"/>
    <property type="project" value="InterPro"/>
</dbReference>
<dbReference type="PATRIC" id="fig|1167006.5.peg.714"/>
<proteinExistence type="predicted"/>
<dbReference type="eggNOG" id="COG2203">
    <property type="taxonomic scope" value="Bacteria"/>
</dbReference>
<feature type="domain" description="PAC" evidence="4">
    <location>
        <begin position="416"/>
        <end position="469"/>
    </location>
</feature>
<evidence type="ECO:0000256" key="3">
    <source>
        <dbReference type="ARBA" id="ARBA00022801"/>
    </source>
</evidence>
<dbReference type="Proteomes" id="UP000011721">
    <property type="component" value="Chromosome"/>
</dbReference>
<dbReference type="SUPFAM" id="SSF55781">
    <property type="entry name" value="GAF domain-like"/>
    <property type="match status" value="2"/>
</dbReference>
<dbReference type="InterPro" id="IPR035965">
    <property type="entry name" value="PAS-like_dom_sf"/>
</dbReference>
<dbReference type="InterPro" id="IPR013656">
    <property type="entry name" value="PAS_4"/>
</dbReference>
<accession>M1PL42</accession>
<reference evidence="6" key="1">
    <citation type="journal article" date="2013" name="Stand. Genomic Sci.">
        <title>Complete genome sequence of Desulfocapsa sulfexigens, a marine deltaproteobacterium specialized in disproportionating inorganic sulfur compounds.</title>
        <authorList>
            <person name="Finster K.W."/>
            <person name="Kjeldsen K.U."/>
            <person name="Kube M."/>
            <person name="Reinhardt R."/>
            <person name="Mussmann M."/>
            <person name="Amann R."/>
            <person name="Schreiber L."/>
        </authorList>
    </citation>
    <scope>NUCLEOTIDE SEQUENCE [LARGE SCALE GENOMIC DNA]</scope>
    <source>
        <strain evidence="6">DSM 10523 / SB164P1</strain>
    </source>
</reference>
<evidence type="ECO:0000259" key="4">
    <source>
        <dbReference type="PROSITE" id="PS50113"/>
    </source>
</evidence>
<dbReference type="GO" id="GO:0016791">
    <property type="term" value="F:phosphatase activity"/>
    <property type="evidence" value="ECO:0007669"/>
    <property type="project" value="TreeGrafter"/>
</dbReference>
<dbReference type="InterPro" id="IPR003018">
    <property type="entry name" value="GAF"/>
</dbReference>
<dbReference type="InterPro" id="IPR000014">
    <property type="entry name" value="PAS"/>
</dbReference>
<dbReference type="SUPFAM" id="SSF55785">
    <property type="entry name" value="PYP-like sensor domain (PAS domain)"/>
    <property type="match status" value="1"/>
</dbReference>
<name>M1PL42_DESSD</name>
<dbReference type="InterPro" id="IPR052016">
    <property type="entry name" value="Bact_Sigma-Reg"/>
</dbReference>
<dbReference type="KEGG" id="dsf:UWK_00620"/>
<dbReference type="Pfam" id="PF01590">
    <property type="entry name" value="GAF"/>
    <property type="match status" value="2"/>
</dbReference>
<dbReference type="InterPro" id="IPR000700">
    <property type="entry name" value="PAS-assoc_C"/>
</dbReference>
<dbReference type="SMART" id="SM00065">
    <property type="entry name" value="GAF"/>
    <property type="match status" value="2"/>
</dbReference>
<dbReference type="STRING" id="1167006.UWK_00620"/>
<dbReference type="CDD" id="cd00130">
    <property type="entry name" value="PAS"/>
    <property type="match status" value="1"/>
</dbReference>
<dbReference type="OrthoDB" id="9765588at2"/>
<dbReference type="AlphaFoldDB" id="M1PL42"/>
<dbReference type="EC" id="2.7.13.3" evidence="2"/>
<evidence type="ECO:0000313" key="5">
    <source>
        <dbReference type="EMBL" id="AGF77201.1"/>
    </source>
</evidence>
<dbReference type="InterPro" id="IPR036097">
    <property type="entry name" value="HisK_dim/P_sf"/>
</dbReference>
<evidence type="ECO:0000256" key="1">
    <source>
        <dbReference type="ARBA" id="ARBA00000085"/>
    </source>
</evidence>
<dbReference type="NCBIfam" id="TIGR00229">
    <property type="entry name" value="sensory_box"/>
    <property type="match status" value="1"/>
</dbReference>
<dbReference type="PROSITE" id="PS50113">
    <property type="entry name" value="PAC"/>
    <property type="match status" value="1"/>
</dbReference>
<dbReference type="SUPFAM" id="SSF47384">
    <property type="entry name" value="Homodimeric domain of signal transducing histidine kinase"/>
    <property type="match status" value="1"/>
</dbReference>
<dbReference type="InterPro" id="IPR003661">
    <property type="entry name" value="HisK_dim/P_dom"/>
</dbReference>
<keyword evidence="6" id="KW-1185">Reference proteome</keyword>
<evidence type="ECO:0000256" key="2">
    <source>
        <dbReference type="ARBA" id="ARBA00012438"/>
    </source>
</evidence>
<dbReference type="PANTHER" id="PTHR43156:SF2">
    <property type="entry name" value="STAGE II SPORULATION PROTEIN E"/>
    <property type="match status" value="1"/>
</dbReference>